<evidence type="ECO:0000256" key="1">
    <source>
        <dbReference type="ARBA" id="ARBA00001974"/>
    </source>
</evidence>
<proteinExistence type="predicted"/>
<name>A0A367EK30_9ACTN</name>
<comment type="caution">
    <text evidence="9">The sequence shown here is derived from an EMBL/GenBank/DDBJ whole genome shotgun (WGS) entry which is preliminary data.</text>
</comment>
<dbReference type="Gene3D" id="3.50.50.60">
    <property type="entry name" value="FAD/NAD(P)-binding domain"/>
    <property type="match status" value="1"/>
</dbReference>
<dbReference type="PANTHER" id="PTHR13789:SF318">
    <property type="entry name" value="GERANYLGERANYL DIPHOSPHATE REDUCTASE"/>
    <property type="match status" value="1"/>
</dbReference>
<dbReference type="Proteomes" id="UP000252914">
    <property type="component" value="Unassembled WGS sequence"/>
</dbReference>
<feature type="region of interest" description="Disordered" evidence="6">
    <location>
        <begin position="375"/>
        <end position="398"/>
    </location>
</feature>
<evidence type="ECO:0000313" key="9">
    <source>
        <dbReference type="EMBL" id="RCG17727.1"/>
    </source>
</evidence>
<dbReference type="GO" id="GO:0004497">
    <property type="term" value="F:monooxygenase activity"/>
    <property type="evidence" value="ECO:0007669"/>
    <property type="project" value="UniProtKB-KW"/>
</dbReference>
<evidence type="ECO:0000259" key="8">
    <source>
        <dbReference type="Pfam" id="PF01494"/>
    </source>
</evidence>
<dbReference type="Pfam" id="PF01494">
    <property type="entry name" value="FAD_binding_3"/>
    <property type="match status" value="1"/>
</dbReference>
<dbReference type="PRINTS" id="PR00420">
    <property type="entry name" value="RNGMNOXGNASE"/>
</dbReference>
<dbReference type="PANTHER" id="PTHR13789">
    <property type="entry name" value="MONOOXYGENASE"/>
    <property type="match status" value="1"/>
</dbReference>
<accession>A0A367EK30</accession>
<protein>
    <submittedName>
        <fullName evidence="9">FAD-binding dehydrogenase</fullName>
    </submittedName>
</protein>
<evidence type="ECO:0000256" key="3">
    <source>
        <dbReference type="ARBA" id="ARBA00022827"/>
    </source>
</evidence>
<keyword evidence="3" id="KW-0274">FAD</keyword>
<evidence type="ECO:0000256" key="5">
    <source>
        <dbReference type="ARBA" id="ARBA00023033"/>
    </source>
</evidence>
<feature type="transmembrane region" description="Helical" evidence="7">
    <location>
        <begin position="21"/>
        <end position="39"/>
    </location>
</feature>
<dbReference type="InterPro" id="IPR002938">
    <property type="entry name" value="FAD-bd"/>
</dbReference>
<dbReference type="SUPFAM" id="SSF54373">
    <property type="entry name" value="FAD-linked reductases, C-terminal domain"/>
    <property type="match status" value="1"/>
</dbReference>
<organism evidence="9 10">
    <name type="scientific">Streptomyces diacarni</name>
    <dbReference type="NCBI Taxonomy" id="2800381"/>
    <lineage>
        <taxon>Bacteria</taxon>
        <taxon>Bacillati</taxon>
        <taxon>Actinomycetota</taxon>
        <taxon>Actinomycetes</taxon>
        <taxon>Kitasatosporales</taxon>
        <taxon>Streptomycetaceae</taxon>
        <taxon>Streptomyces</taxon>
    </lineage>
</organism>
<evidence type="ECO:0000256" key="4">
    <source>
        <dbReference type="ARBA" id="ARBA00023002"/>
    </source>
</evidence>
<dbReference type="GO" id="GO:0071949">
    <property type="term" value="F:FAD binding"/>
    <property type="evidence" value="ECO:0007669"/>
    <property type="project" value="InterPro"/>
</dbReference>
<dbReference type="AlphaFoldDB" id="A0A367EK30"/>
<evidence type="ECO:0000256" key="7">
    <source>
        <dbReference type="SAM" id="Phobius"/>
    </source>
</evidence>
<keyword evidence="4" id="KW-0560">Oxidoreductase</keyword>
<sequence>MRYPPRHLWDQGRRRGRMTQLTATVCGGGIGGTTTALALRQAGLTVTLIEQAPEIKEIGTGLQLGPNAVRALFDLGLERELRALSPITQEIVRRRWDGGVLNRTTLGSFAERRYGAPYLQVHRADLLDLLLRAVVSPSGAGTPVEVVTAAQVTAIEDIDGTAPVAVTSAGTRFPGDLLVGADGVHSLVRQAIGCTVPVVNSGDMCFRALIDGSRVRETGELGFLTEQQAAHFWFGEDKHLVAYPIRHGDAINIVGVVPEDADVASAGRRPSSTAEMVDAYRGWDDRLTTLLGTPALGGVGLWTLQRQDPHTMWTRGNVALVGDACHAMLPYVSQGASQAIEDAAVLSEEFAAAQHATPAQALERYARRRTPDAHRVQQEAQASRDIYHLPEGPDQAARDRRWHEASGEPAGAIDSIYTGTSRSTNAIV</sequence>
<dbReference type="InterPro" id="IPR036188">
    <property type="entry name" value="FAD/NAD-bd_sf"/>
</dbReference>
<reference evidence="9 10" key="1">
    <citation type="submission" date="2018-06" db="EMBL/GenBank/DDBJ databases">
        <title>Streptomyces reniochalinae sp. nov. and Streptomyces diacarnus sp. nov. from marine sponges.</title>
        <authorList>
            <person name="Li L."/>
        </authorList>
    </citation>
    <scope>NUCLEOTIDE SEQUENCE [LARGE SCALE GENOMIC DNA]</scope>
    <source>
        <strain evidence="9 10">LHW51701</strain>
    </source>
</reference>
<gene>
    <name evidence="9" type="ORF">DTL70_27055</name>
</gene>
<keyword evidence="7" id="KW-0812">Transmembrane</keyword>
<dbReference type="SUPFAM" id="SSF51905">
    <property type="entry name" value="FAD/NAD(P)-binding domain"/>
    <property type="match status" value="1"/>
</dbReference>
<keyword evidence="2" id="KW-0285">Flavoprotein</keyword>
<feature type="domain" description="FAD-binding" evidence="8">
    <location>
        <begin position="23"/>
        <end position="379"/>
    </location>
</feature>
<keyword evidence="5" id="KW-0503">Monooxygenase</keyword>
<keyword evidence="7" id="KW-0472">Membrane</keyword>
<dbReference type="EMBL" id="QOIN01000054">
    <property type="protein sequence ID" value="RCG17727.1"/>
    <property type="molecule type" value="Genomic_DNA"/>
</dbReference>
<evidence type="ECO:0000313" key="10">
    <source>
        <dbReference type="Proteomes" id="UP000252914"/>
    </source>
</evidence>
<evidence type="ECO:0000256" key="2">
    <source>
        <dbReference type="ARBA" id="ARBA00022630"/>
    </source>
</evidence>
<evidence type="ECO:0000256" key="6">
    <source>
        <dbReference type="SAM" id="MobiDB-lite"/>
    </source>
</evidence>
<comment type="cofactor">
    <cofactor evidence="1">
        <name>FAD</name>
        <dbReference type="ChEBI" id="CHEBI:57692"/>
    </cofactor>
</comment>
<keyword evidence="10" id="KW-1185">Reference proteome</keyword>
<dbReference type="InterPro" id="IPR050493">
    <property type="entry name" value="FAD-dep_Monooxygenase_BioMet"/>
</dbReference>
<keyword evidence="7" id="KW-1133">Transmembrane helix</keyword>